<keyword evidence="4" id="KW-1185">Reference proteome</keyword>
<gene>
    <name evidence="3" type="ORF">HMPREF9473_02002</name>
</gene>
<evidence type="ECO:0000313" key="3">
    <source>
        <dbReference type="EMBL" id="EHI60018.1"/>
    </source>
</evidence>
<dbReference type="InterPro" id="IPR043774">
    <property type="entry name" value="DUF5717_C"/>
</dbReference>
<sequence length="1190" mass="137165">MRERINRLAKGIIDTETPILVLQPARIDEPVRAGEKVRKELYVTSENALHIKGLVYSSNARVVLVGSAFGGLRNHIGYEVNSSSLEYGDVIEGSFYLVTNAGEREIPYSFSVEAGDSGRILEELKTPGDFAALAEDDYELALRLFEYQDFAQAVPFMQDMHIRSLYDGIKGHGSRPAQLEEFLVAMKVKKPVRLLVPVETKSYENLESATRDTVEIFKEGWGFLPITVKAVGDFIQLSKNSLTAADFDGDVCRLMFQISPSRLHGGKNYGTITVRTMTDVMTVPIQVDMGRERTGMERRLTNDRYGRYLALRFNYECHLYDDALLLTQMLEELDQIGLVCEPDDMQQLLMAEAYQLAGRTDRALQILDERRAGVLENRQKRPDLYCILQYLTIRANSEAADKASFIRLLHKFMDEGVGEYLQFYLLTHLDATVKDSPGDMFFTMKTLFMKGCHSPFLYLQALELLNDTPELLYGLGGFEIQVLYLGAKRKLVAEEVAVRAARLAAASKHYNRLCCTMLGMIYEEYPRIELLEAICGMMIRGEKRGASDFIWYERALKAGLSLTRLYEYFLYSLPDTYDQLIPREVLLYFSYDHELDRHSKSVLYRNILLFMKTTEPLYKDYQWKIGAFATEQIFEARINSRLAVIYDRMIYKDMIDLPVAKVLPGILRSYRISCRNKEMKYVVVCYEELLEEGIYPLNDGVAYAPLFTDHSQILLQDAYGNRFMDVRYVKSRVMEKPELEERCFEVYPEHPMLLLKACREAAEKAELLDDDVLLIQKALAELKLHPLYKKALIARMIEYYGDCLKEDGGALIGMDSRYLLTIDRDTLTRDQRACVCESLISQNYIREAYEIIREYGYEGIAPVRLLKLCTRMILEKLFDQDDLLLKLAYQVFEMGMGDSVILDYLCEFYNGTCGQMFQVLQQAAKEHVDTYDMEERLLAQMMFSDCTGMMDKVFTLYMDKKKTSESIVKAYFTVKSAEYFLRGEPADNLVFAYLEGVVNGAEDKEKLSTIYLLALTKYYSGLTELDVEQTKLCQEMVNILLDGGLVFPYFKKLAVHVRIPEWVLDKAIIQYVGKKDSGISLQIRILPDEEEFHSDEIRRIYQGVYIRQKVLFEGEKLEYRIYEQQGEKQVLVEEGEVTCDVKEFQKEGSRFACLNEMTLCLKLREEEGLKTHMRDYLTKTASVEALFELM</sequence>
<reference evidence="3 4" key="1">
    <citation type="submission" date="2011-08" db="EMBL/GenBank/DDBJ databases">
        <title>The Genome Sequence of Clostridium hathewayi WAL-18680.</title>
        <authorList>
            <consortium name="The Broad Institute Genome Sequencing Platform"/>
            <person name="Earl A."/>
            <person name="Ward D."/>
            <person name="Feldgarden M."/>
            <person name="Gevers D."/>
            <person name="Finegold S.M."/>
            <person name="Summanen P.H."/>
            <person name="Molitoris D.R."/>
            <person name="Song M."/>
            <person name="Daigneault M."/>
            <person name="Allen-Vercoe E."/>
            <person name="Young S.K."/>
            <person name="Zeng Q."/>
            <person name="Gargeya S."/>
            <person name="Fitzgerald M."/>
            <person name="Haas B."/>
            <person name="Abouelleil A."/>
            <person name="Alvarado L."/>
            <person name="Arachchi H.M."/>
            <person name="Berlin A."/>
            <person name="Brown A."/>
            <person name="Chapman S.B."/>
            <person name="Chen Z."/>
            <person name="Dunbar C."/>
            <person name="Freedman E."/>
            <person name="Gearin G."/>
            <person name="Gellesch M."/>
            <person name="Goldberg J."/>
            <person name="Griggs A."/>
            <person name="Gujja S."/>
            <person name="Heiman D."/>
            <person name="Howarth C."/>
            <person name="Larson L."/>
            <person name="Lui A."/>
            <person name="MacDonald P.J.P."/>
            <person name="Montmayeur A."/>
            <person name="Murphy C."/>
            <person name="Neiman D."/>
            <person name="Pearson M."/>
            <person name="Priest M."/>
            <person name="Roberts A."/>
            <person name="Saif S."/>
            <person name="Shea T."/>
            <person name="Shenoy N."/>
            <person name="Sisk P."/>
            <person name="Stolte C."/>
            <person name="Sykes S."/>
            <person name="Wortman J."/>
            <person name="Nusbaum C."/>
            <person name="Birren B."/>
        </authorList>
    </citation>
    <scope>NUCLEOTIDE SEQUENCE [LARGE SCALE GENOMIC DNA]</scope>
    <source>
        <strain evidence="3 4">WAL-18680</strain>
    </source>
</reference>
<dbReference type="HOGENOM" id="CLU_007782_1_0_9"/>
<organism evidence="3 4">
    <name type="scientific">Hungatella hathewayi WAL-18680</name>
    <dbReference type="NCBI Taxonomy" id="742737"/>
    <lineage>
        <taxon>Bacteria</taxon>
        <taxon>Bacillati</taxon>
        <taxon>Bacillota</taxon>
        <taxon>Clostridia</taxon>
        <taxon>Lachnospirales</taxon>
        <taxon>Lachnospiraceae</taxon>
        <taxon>Hungatella</taxon>
    </lineage>
</organism>
<dbReference type="PATRIC" id="fig|742737.3.peg.2026"/>
<dbReference type="Pfam" id="PF18983">
    <property type="entry name" value="DUF5717"/>
    <property type="match status" value="1"/>
</dbReference>
<evidence type="ECO:0000313" key="4">
    <source>
        <dbReference type="Proteomes" id="UP000005384"/>
    </source>
</evidence>
<accession>G5IES5</accession>
<feature type="domain" description="DUF5717" evidence="2">
    <location>
        <begin position="1"/>
        <end position="878"/>
    </location>
</feature>
<dbReference type="OrthoDB" id="9758235at2"/>
<dbReference type="InterPro" id="IPR043775">
    <property type="entry name" value="DUF5717_N"/>
</dbReference>
<protein>
    <recommendedName>
        <fullName evidence="5">DUF5717 domain-containing protein</fullName>
    </recommendedName>
</protein>
<dbReference type="Pfam" id="PF18984">
    <property type="entry name" value="DUF5717_N"/>
    <property type="match status" value="1"/>
</dbReference>
<proteinExistence type="predicted"/>
<feature type="domain" description="DUF5717" evidence="1">
    <location>
        <begin position="881"/>
        <end position="1187"/>
    </location>
</feature>
<evidence type="ECO:0000259" key="2">
    <source>
        <dbReference type="Pfam" id="PF18984"/>
    </source>
</evidence>
<name>G5IES5_9FIRM</name>
<dbReference type="RefSeq" id="WP_006779982.1">
    <property type="nucleotide sequence ID" value="NZ_CP040506.1"/>
</dbReference>
<dbReference type="AlphaFoldDB" id="G5IES5"/>
<evidence type="ECO:0000259" key="1">
    <source>
        <dbReference type="Pfam" id="PF18983"/>
    </source>
</evidence>
<dbReference type="Proteomes" id="UP000005384">
    <property type="component" value="Unassembled WGS sequence"/>
</dbReference>
<evidence type="ECO:0008006" key="5">
    <source>
        <dbReference type="Google" id="ProtNLM"/>
    </source>
</evidence>
<dbReference type="EMBL" id="ADLN01000038">
    <property type="protein sequence ID" value="EHI60018.1"/>
    <property type="molecule type" value="Genomic_DNA"/>
</dbReference>
<comment type="caution">
    <text evidence="3">The sequence shown here is derived from an EMBL/GenBank/DDBJ whole genome shotgun (WGS) entry which is preliminary data.</text>
</comment>